<evidence type="ECO:0000313" key="1">
    <source>
        <dbReference type="EMBL" id="MBS4537888.1"/>
    </source>
</evidence>
<evidence type="ECO:0000313" key="2">
    <source>
        <dbReference type="Proteomes" id="UP000724672"/>
    </source>
</evidence>
<dbReference type="GO" id="GO:0019251">
    <property type="term" value="P:anaerobic cobalamin biosynthetic process"/>
    <property type="evidence" value="ECO:0007669"/>
    <property type="project" value="InterPro"/>
</dbReference>
<name>A0A942URJ9_9FIRM</name>
<dbReference type="AlphaFoldDB" id="A0A942URJ9"/>
<sequence>MKIIENINNKFKEYDVILGFTSEIIINRLKEKKGIKIYLMHEALDQIKKDKYKEVIVQPLHLIAGLEYEKIVQVSSKYEEEFDKIEIGKPVFIEAKDYDNIVNIIVSKFKDLDDNKGIVLMGHGSKNFGNISYKKLQNHI</sequence>
<dbReference type="EMBL" id="WSFT01000023">
    <property type="protein sequence ID" value="MBS4537888.1"/>
    <property type="molecule type" value="Genomic_DNA"/>
</dbReference>
<proteinExistence type="predicted"/>
<dbReference type="Proteomes" id="UP000724672">
    <property type="component" value="Unassembled WGS sequence"/>
</dbReference>
<organism evidence="1 2">
    <name type="scientific">Anaeromonas frigoriresistens</name>
    <dbReference type="NCBI Taxonomy" id="2683708"/>
    <lineage>
        <taxon>Bacteria</taxon>
        <taxon>Bacillati</taxon>
        <taxon>Bacillota</taxon>
        <taxon>Tissierellia</taxon>
        <taxon>Tissierellales</taxon>
        <taxon>Thermohalobacteraceae</taxon>
        <taxon>Anaeromonas</taxon>
    </lineage>
</organism>
<keyword evidence="2" id="KW-1185">Reference proteome</keyword>
<comment type="caution">
    <text evidence="1">The sequence shown here is derived from an EMBL/GenBank/DDBJ whole genome shotgun (WGS) entry which is preliminary data.</text>
</comment>
<dbReference type="GO" id="GO:0016852">
    <property type="term" value="F:sirohydrochlorin cobaltochelatase activity"/>
    <property type="evidence" value="ECO:0007669"/>
    <property type="project" value="InterPro"/>
</dbReference>
<accession>A0A942URJ9</accession>
<protein>
    <submittedName>
        <fullName evidence="1">Sirohydrochlorin cobaltochelatase</fullName>
    </submittedName>
</protein>
<dbReference type="SUPFAM" id="SSF53800">
    <property type="entry name" value="Chelatase"/>
    <property type="match status" value="1"/>
</dbReference>
<gene>
    <name evidence="1" type="ORF">GOQ27_05405</name>
</gene>
<dbReference type="Gene3D" id="3.40.50.1400">
    <property type="match status" value="1"/>
</dbReference>
<dbReference type="Pfam" id="PF06180">
    <property type="entry name" value="CbiK"/>
    <property type="match status" value="1"/>
</dbReference>
<dbReference type="InterPro" id="IPR010388">
    <property type="entry name" value="Anaerobic_Co-chelatase"/>
</dbReference>
<reference evidence="1" key="1">
    <citation type="submission" date="2019-12" db="EMBL/GenBank/DDBJ databases">
        <title>Clostridiaceae gen. nov. sp. nov., isolated from sediment in Xinjiang, China.</title>
        <authorList>
            <person name="Zhang R."/>
        </authorList>
    </citation>
    <scope>NUCLEOTIDE SEQUENCE</scope>
    <source>
        <strain evidence="1">D2Q-11</strain>
    </source>
</reference>